<reference evidence="14" key="1">
    <citation type="journal article" date="2015" name="MBio">
        <title>Genome-Resolved Metagenomic Analysis Reveals Roles for Candidate Phyla and Other Microbial Community Members in Biogeochemical Transformations in Oil Reservoirs.</title>
        <authorList>
            <person name="Hu P."/>
            <person name="Tom L."/>
            <person name="Singh A."/>
            <person name="Thomas B.C."/>
            <person name="Baker B.J."/>
            <person name="Piceno Y.M."/>
            <person name="Andersen G.L."/>
            <person name="Banfield J.F."/>
        </authorList>
    </citation>
    <scope>NUCLEOTIDE SEQUENCE [LARGE SCALE GENOMIC DNA]</scope>
</reference>
<keyword evidence="8 12" id="KW-1133">Transmembrane helix</keyword>
<evidence type="ECO:0000256" key="11">
    <source>
        <dbReference type="ARBA" id="ARBA00031636"/>
    </source>
</evidence>
<dbReference type="PANTHER" id="PTHR43298:SF4">
    <property type="entry name" value="DRUG_SODIUM ANTIPORTER"/>
    <property type="match status" value="1"/>
</dbReference>
<keyword evidence="6" id="KW-1003">Cell membrane</keyword>
<sequence length="442" mass="46734">MIRRRIFNLAWPAVCEMLLYMLLDFVDVAFVGRLGARPLAAVGLGAQIFFSVIFIFSAMSAGATALIARAIGAGDMRRAGRVAGHALILAFLAGGVVTFVIYRFAGDVAALFRFEPAVQHLAAVYIRITGLSAAFSLVYFIGNGIFRGAGMTRIPLLVAALANVVHIGIEYVLIFGKLGFPALGMRGAAIATACTQVFCCCVVLSLLFSGVTGLRVSLKEVLRSCDFALIKSIVRLSLPAGCEQALMDLGWIIGSFMLAGLGTVPFAAHQVVLTAESLSYMPGYGFAVAATTLVGQNLGARNPDGASANAVTAARMALLVMGGFAFLFLALPGPVVGIFTSDPQVASLGALCLRIAALEQPSIALEMVFAGALRGAGDTRTPAMVTVLSTWLLRIPLLYLSVYVLRFGLPAVWVITALDWSVRAASLTLLFRMGHWKQIECA</sequence>
<evidence type="ECO:0000256" key="7">
    <source>
        <dbReference type="ARBA" id="ARBA00022692"/>
    </source>
</evidence>
<evidence type="ECO:0000256" key="6">
    <source>
        <dbReference type="ARBA" id="ARBA00022475"/>
    </source>
</evidence>
<feature type="transmembrane region" description="Helical" evidence="12">
    <location>
        <begin position="7"/>
        <end position="26"/>
    </location>
</feature>
<comment type="subcellular location">
    <subcellularLocation>
        <location evidence="2">Cell membrane</location>
        <topology evidence="2">Multi-pass membrane protein</topology>
    </subcellularLocation>
</comment>
<evidence type="ECO:0000256" key="2">
    <source>
        <dbReference type="ARBA" id="ARBA00004651"/>
    </source>
</evidence>
<dbReference type="PIRSF" id="PIRSF006603">
    <property type="entry name" value="DinF"/>
    <property type="match status" value="1"/>
</dbReference>
<dbReference type="CDD" id="cd13137">
    <property type="entry name" value="MATE_NorM_like"/>
    <property type="match status" value="1"/>
</dbReference>
<feature type="transmembrane region" description="Helical" evidence="12">
    <location>
        <begin position="280"/>
        <end position="298"/>
    </location>
</feature>
<feature type="transmembrane region" description="Helical" evidence="12">
    <location>
        <begin position="318"/>
        <end position="339"/>
    </location>
</feature>
<dbReference type="Proteomes" id="UP000053326">
    <property type="component" value="Unassembled WGS sequence"/>
</dbReference>
<feature type="transmembrane region" description="Helical" evidence="12">
    <location>
        <begin position="385"/>
        <end position="405"/>
    </location>
</feature>
<comment type="function">
    <text evidence="1">Multidrug efflux pump.</text>
</comment>
<evidence type="ECO:0000313" key="14">
    <source>
        <dbReference type="Proteomes" id="UP000053326"/>
    </source>
</evidence>
<keyword evidence="5" id="KW-0050">Antiport</keyword>
<dbReference type="InterPro" id="IPR048279">
    <property type="entry name" value="MdtK-like"/>
</dbReference>
<keyword evidence="9" id="KW-0406">Ion transport</keyword>
<dbReference type="GO" id="GO:0006811">
    <property type="term" value="P:monoatomic ion transport"/>
    <property type="evidence" value="ECO:0007669"/>
    <property type="project" value="UniProtKB-KW"/>
</dbReference>
<dbReference type="GO" id="GO:0042910">
    <property type="term" value="F:xenobiotic transmembrane transporter activity"/>
    <property type="evidence" value="ECO:0007669"/>
    <property type="project" value="InterPro"/>
</dbReference>
<dbReference type="PANTHER" id="PTHR43298">
    <property type="entry name" value="MULTIDRUG RESISTANCE PROTEIN NORM-RELATED"/>
    <property type="match status" value="1"/>
</dbReference>
<proteinExistence type="predicted"/>
<protein>
    <recommendedName>
        <fullName evidence="3">Probable multidrug resistance protein NorM</fullName>
    </recommendedName>
    <alternativeName>
        <fullName evidence="11">Multidrug-efflux transporter</fullName>
    </alternativeName>
</protein>
<evidence type="ECO:0000256" key="1">
    <source>
        <dbReference type="ARBA" id="ARBA00003408"/>
    </source>
</evidence>
<evidence type="ECO:0000256" key="8">
    <source>
        <dbReference type="ARBA" id="ARBA00022989"/>
    </source>
</evidence>
<name>A0A117LBI7_9THEO</name>
<organism evidence="13 14">
    <name type="scientific">Thermacetogenium phaeum</name>
    <dbReference type="NCBI Taxonomy" id="85874"/>
    <lineage>
        <taxon>Bacteria</taxon>
        <taxon>Bacillati</taxon>
        <taxon>Bacillota</taxon>
        <taxon>Clostridia</taxon>
        <taxon>Thermoanaerobacterales</taxon>
        <taxon>Thermoanaerobacteraceae</taxon>
        <taxon>Thermacetogenium</taxon>
    </lineage>
</organism>
<dbReference type="AlphaFoldDB" id="A0A117LBI7"/>
<keyword evidence="4" id="KW-0813">Transport</keyword>
<dbReference type="NCBIfam" id="TIGR00797">
    <property type="entry name" value="matE"/>
    <property type="match status" value="1"/>
</dbReference>
<evidence type="ECO:0000256" key="10">
    <source>
        <dbReference type="ARBA" id="ARBA00023136"/>
    </source>
</evidence>
<gene>
    <name evidence="13" type="ORF">XD66_0740</name>
</gene>
<dbReference type="GO" id="GO:0015297">
    <property type="term" value="F:antiporter activity"/>
    <property type="evidence" value="ECO:0007669"/>
    <property type="project" value="UniProtKB-KW"/>
</dbReference>
<feature type="transmembrane region" description="Helical" evidence="12">
    <location>
        <begin position="46"/>
        <end position="70"/>
    </location>
</feature>
<dbReference type="GO" id="GO:0005886">
    <property type="term" value="C:plasma membrane"/>
    <property type="evidence" value="ECO:0007669"/>
    <property type="project" value="UniProtKB-SubCell"/>
</dbReference>
<feature type="transmembrane region" description="Helical" evidence="12">
    <location>
        <begin position="188"/>
        <end position="214"/>
    </location>
</feature>
<evidence type="ECO:0000256" key="12">
    <source>
        <dbReference type="SAM" id="Phobius"/>
    </source>
</evidence>
<evidence type="ECO:0000256" key="5">
    <source>
        <dbReference type="ARBA" id="ARBA00022449"/>
    </source>
</evidence>
<dbReference type="InterPro" id="IPR002528">
    <property type="entry name" value="MATE_fam"/>
</dbReference>
<feature type="transmembrane region" description="Helical" evidence="12">
    <location>
        <begin position="82"/>
        <end position="102"/>
    </location>
</feature>
<evidence type="ECO:0000313" key="13">
    <source>
        <dbReference type="EMBL" id="KUK36549.1"/>
    </source>
</evidence>
<evidence type="ECO:0000256" key="4">
    <source>
        <dbReference type="ARBA" id="ARBA00022448"/>
    </source>
</evidence>
<evidence type="ECO:0000256" key="9">
    <source>
        <dbReference type="ARBA" id="ARBA00023065"/>
    </source>
</evidence>
<keyword evidence="7 12" id="KW-0812">Transmembrane</keyword>
<comment type="caution">
    <text evidence="13">The sequence shown here is derived from an EMBL/GenBank/DDBJ whole genome shotgun (WGS) entry which is preliminary data.</text>
</comment>
<feature type="transmembrane region" description="Helical" evidence="12">
    <location>
        <begin position="122"/>
        <end position="142"/>
    </location>
</feature>
<feature type="transmembrane region" description="Helical" evidence="12">
    <location>
        <begin position="245"/>
        <end position="268"/>
    </location>
</feature>
<dbReference type="EMBL" id="LGFO01000076">
    <property type="protein sequence ID" value="KUK36549.1"/>
    <property type="molecule type" value="Genomic_DNA"/>
</dbReference>
<keyword evidence="10 12" id="KW-0472">Membrane</keyword>
<dbReference type="Pfam" id="PF01554">
    <property type="entry name" value="MatE"/>
    <property type="match status" value="2"/>
</dbReference>
<dbReference type="InterPro" id="IPR050222">
    <property type="entry name" value="MATE_MdtK"/>
</dbReference>
<evidence type="ECO:0000256" key="3">
    <source>
        <dbReference type="ARBA" id="ARBA00020268"/>
    </source>
</evidence>
<feature type="transmembrane region" description="Helical" evidence="12">
    <location>
        <begin position="154"/>
        <end position="176"/>
    </location>
</feature>
<accession>A0A117LBI7</accession>